<proteinExistence type="predicted"/>
<gene>
    <name evidence="2" type="primary">ORF73906</name>
    <name evidence="1" type="synonym">ORF73902</name>
</gene>
<dbReference type="EMBL" id="HACG01023519">
    <property type="protein sequence ID" value="CEK70384.1"/>
    <property type="molecule type" value="Transcribed_RNA"/>
</dbReference>
<sequence>PDKSATKNCSVGTYNQEEMYTLIRGKMLELDNQKRFRDHHKNFHAVEPEGKTK</sequence>
<accession>A0A0B6ZRL9</accession>
<protein>
    <submittedName>
        <fullName evidence="2">Uncharacterized protein</fullName>
    </submittedName>
</protein>
<name>A0A0B6ZRL9_9EUPU</name>
<organism evidence="2">
    <name type="scientific">Arion vulgaris</name>
    <dbReference type="NCBI Taxonomy" id="1028688"/>
    <lineage>
        <taxon>Eukaryota</taxon>
        <taxon>Metazoa</taxon>
        <taxon>Spiralia</taxon>
        <taxon>Lophotrochozoa</taxon>
        <taxon>Mollusca</taxon>
        <taxon>Gastropoda</taxon>
        <taxon>Heterobranchia</taxon>
        <taxon>Euthyneura</taxon>
        <taxon>Panpulmonata</taxon>
        <taxon>Eupulmonata</taxon>
        <taxon>Stylommatophora</taxon>
        <taxon>Helicina</taxon>
        <taxon>Arionoidea</taxon>
        <taxon>Arionidae</taxon>
        <taxon>Arion</taxon>
    </lineage>
</organism>
<reference evidence="2" key="1">
    <citation type="submission" date="2014-12" db="EMBL/GenBank/DDBJ databases">
        <title>Insight into the proteome of Arion vulgaris.</title>
        <authorList>
            <person name="Aradska J."/>
            <person name="Bulat T."/>
            <person name="Smidak R."/>
            <person name="Sarate P."/>
            <person name="Gangsoo J."/>
            <person name="Sialana F."/>
            <person name="Bilban M."/>
            <person name="Lubec G."/>
        </authorList>
    </citation>
    <scope>NUCLEOTIDE SEQUENCE</scope>
    <source>
        <tissue evidence="2">Skin</tissue>
    </source>
</reference>
<evidence type="ECO:0000313" key="2">
    <source>
        <dbReference type="EMBL" id="CEK70385.1"/>
    </source>
</evidence>
<feature type="non-terminal residue" evidence="2">
    <location>
        <position position="1"/>
    </location>
</feature>
<dbReference type="AlphaFoldDB" id="A0A0B6ZRL9"/>
<dbReference type="EMBL" id="HACG01023520">
    <property type="protein sequence ID" value="CEK70385.1"/>
    <property type="molecule type" value="Transcribed_RNA"/>
</dbReference>
<evidence type="ECO:0000313" key="1">
    <source>
        <dbReference type="EMBL" id="CEK70384.1"/>
    </source>
</evidence>